<keyword evidence="3" id="KW-0732">Signal</keyword>
<dbReference type="AlphaFoldDB" id="A0A0K0TN30"/>
<accession>A0A0K0TN30</accession>
<organism evidence="10">
    <name type="scientific">Ctenocephalides felis</name>
    <name type="common">Cat flea</name>
    <dbReference type="NCBI Taxonomy" id="7515"/>
    <lineage>
        <taxon>Eukaryota</taxon>
        <taxon>Metazoa</taxon>
        <taxon>Ecdysozoa</taxon>
        <taxon>Arthropoda</taxon>
        <taxon>Hexapoda</taxon>
        <taxon>Insecta</taxon>
        <taxon>Pterygota</taxon>
        <taxon>Neoptera</taxon>
        <taxon>Endopterygota</taxon>
        <taxon>Siphonaptera</taxon>
        <taxon>Pulicidae</taxon>
        <taxon>Archaeopsyllinae</taxon>
        <taxon>Ctenocephalides</taxon>
    </lineage>
</organism>
<dbReference type="PANTHER" id="PTHR11022:SF77">
    <property type="entry name" value="PEPTIDOGLYCAN-RECOGNITION PROTEIN LB"/>
    <property type="match status" value="1"/>
</dbReference>
<dbReference type="PANTHER" id="PTHR11022">
    <property type="entry name" value="PEPTIDOGLYCAN RECOGNITION PROTEIN"/>
    <property type="match status" value="1"/>
</dbReference>
<evidence type="ECO:0000256" key="7">
    <source>
        <dbReference type="PIRSR" id="PIRSR037945-1"/>
    </source>
</evidence>
<feature type="domain" description="Peptidoglycan recognition protein family" evidence="9">
    <location>
        <begin position="22"/>
        <end position="167"/>
    </location>
</feature>
<dbReference type="GO" id="GO:0008270">
    <property type="term" value="F:zinc ion binding"/>
    <property type="evidence" value="ECO:0007669"/>
    <property type="project" value="InterPro"/>
</dbReference>
<dbReference type="InterPro" id="IPR015510">
    <property type="entry name" value="PGRP"/>
</dbReference>
<protein>
    <recommendedName>
        <fullName evidence="6">Peptidoglycan-recognition protein</fullName>
    </recommendedName>
</protein>
<evidence type="ECO:0000256" key="5">
    <source>
        <dbReference type="ARBA" id="ARBA00023157"/>
    </source>
</evidence>
<evidence type="ECO:0000259" key="8">
    <source>
        <dbReference type="SMART" id="SM00644"/>
    </source>
</evidence>
<dbReference type="SMART" id="SM00644">
    <property type="entry name" value="Ami_2"/>
    <property type="match status" value="1"/>
</dbReference>
<dbReference type="GO" id="GO:0042834">
    <property type="term" value="F:peptidoglycan binding"/>
    <property type="evidence" value="ECO:0007669"/>
    <property type="project" value="InterPro"/>
</dbReference>
<dbReference type="OrthoDB" id="10001926at2759"/>
<keyword evidence="4 6" id="KW-0391">Immunity</keyword>
<evidence type="ECO:0000259" key="9">
    <source>
        <dbReference type="SMART" id="SM00701"/>
    </source>
</evidence>
<evidence type="ECO:0000256" key="3">
    <source>
        <dbReference type="ARBA" id="ARBA00022729"/>
    </source>
</evidence>
<dbReference type="PIRSF" id="PIRSF037945">
    <property type="entry name" value="PGRPs"/>
    <property type="match status" value="1"/>
</dbReference>
<dbReference type="CDD" id="cd06583">
    <property type="entry name" value="PGRP"/>
    <property type="match status" value="1"/>
</dbReference>
<dbReference type="InterPro" id="IPR036505">
    <property type="entry name" value="Amidase/PGRP_sf"/>
</dbReference>
<dbReference type="InterPro" id="IPR002502">
    <property type="entry name" value="Amidase_domain"/>
</dbReference>
<evidence type="ECO:0000256" key="4">
    <source>
        <dbReference type="ARBA" id="ARBA00022859"/>
    </source>
</evidence>
<evidence type="ECO:0000256" key="1">
    <source>
        <dbReference type="ARBA" id="ARBA00007553"/>
    </source>
</evidence>
<comment type="similarity">
    <text evidence="1 6">Belongs to the N-acetylmuramoyl-L-alanine amidase 2 family.</text>
</comment>
<dbReference type="FunFam" id="3.40.80.10:FF:000001">
    <property type="entry name" value="Peptidoglycan recognition protein 1"/>
    <property type="match status" value="1"/>
</dbReference>
<dbReference type="GO" id="GO:0008745">
    <property type="term" value="F:N-acetylmuramoyl-L-alanine amidase activity"/>
    <property type="evidence" value="ECO:0007669"/>
    <property type="project" value="InterPro"/>
</dbReference>
<evidence type="ECO:0000256" key="2">
    <source>
        <dbReference type="ARBA" id="ARBA00022588"/>
    </source>
</evidence>
<evidence type="ECO:0000313" key="10">
    <source>
        <dbReference type="EMBL" id="AKR52932.1"/>
    </source>
</evidence>
<proteinExistence type="evidence at transcript level"/>
<name>A0A0K0TN30_CTEFE</name>
<dbReference type="SUPFAM" id="SSF55846">
    <property type="entry name" value="N-acetylmuramoyl-L-alanine amidase-like"/>
    <property type="match status" value="1"/>
</dbReference>
<feature type="disulfide bond" evidence="7">
    <location>
        <begin position="59"/>
        <end position="67"/>
    </location>
</feature>
<keyword evidence="5 7" id="KW-1015">Disulfide bond</keyword>
<dbReference type="InterPro" id="IPR017331">
    <property type="entry name" value="Peptidoglycan_recognition"/>
</dbReference>
<feature type="disulfide bond" evidence="7">
    <location>
        <begin position="20"/>
        <end position="147"/>
    </location>
</feature>
<keyword evidence="2 6" id="KW-0399">Innate immunity</keyword>
<reference evidence="10" key="1">
    <citation type="journal article" date="2015" name="Parasit. Vectors">
        <title>Identification of genes associated with blood feeding in the cat flea, Ctenocephalides felis.</title>
        <authorList>
            <person name="Greene W.K."/>
            <person name="Macnish M.G."/>
            <person name="Rice K.L."/>
            <person name="Thompson R.C."/>
        </authorList>
    </citation>
    <scope>NUCLEOTIDE SEQUENCE</scope>
    <source>
        <strain evidence="10">B52</strain>
    </source>
</reference>
<dbReference type="SMART" id="SM00701">
    <property type="entry name" value="PGRP"/>
    <property type="match status" value="1"/>
</dbReference>
<dbReference type="GO" id="GO:0045087">
    <property type="term" value="P:innate immune response"/>
    <property type="evidence" value="ECO:0007669"/>
    <property type="project" value="UniProtKB-KW"/>
</dbReference>
<evidence type="ECO:0000256" key="6">
    <source>
        <dbReference type="PIRNR" id="PIRNR037945"/>
    </source>
</evidence>
<dbReference type="InterPro" id="IPR006619">
    <property type="entry name" value="PGRP_domain_met/bac"/>
</dbReference>
<dbReference type="Pfam" id="PF01510">
    <property type="entry name" value="Amidase_2"/>
    <property type="match status" value="1"/>
</dbReference>
<dbReference type="Gene3D" id="3.40.80.10">
    <property type="entry name" value="Peptidoglycan recognition protein-like"/>
    <property type="match status" value="1"/>
</dbReference>
<feature type="domain" description="N-acetylmuramoyl-L-alanine amidase" evidence="8">
    <location>
        <begin position="33"/>
        <end position="173"/>
    </location>
</feature>
<dbReference type="GO" id="GO:0009253">
    <property type="term" value="P:peptidoglycan catabolic process"/>
    <property type="evidence" value="ECO:0007669"/>
    <property type="project" value="InterPro"/>
</dbReference>
<dbReference type="EMBL" id="KR534884">
    <property type="protein sequence ID" value="AKR52932.1"/>
    <property type="molecule type" value="mRNA"/>
</dbReference>
<sequence length="201" mass="22511">MAAIRTFLSMASIVGITNICELDIVSRKEWGAREPTQVEPIKEQLPHVIIHHSYIPGACGGAGQPACDGAMRAMQDYHQLEHGWNDIGYSFAVGGDGKVYEGRGWKVVGAHAPGYNFNSVGICLIGDWRTELPPEKMLKATKSLIECGVREGHLRKNYTLLGHLQVRKTECPGQRLYEEIKSWPNFEETEKEKFKKKAETQ</sequence>